<evidence type="ECO:0008006" key="2">
    <source>
        <dbReference type="Google" id="ProtNLM"/>
    </source>
</evidence>
<dbReference type="Gene3D" id="3.60.10.10">
    <property type="entry name" value="Endonuclease/exonuclease/phosphatase"/>
    <property type="match status" value="1"/>
</dbReference>
<sequence length="240" mass="28640">INNLNNKFNLGGVYRKPAGNNCLTDWKKILKFKEVNENCLIIGDFNAHHTLWNIVKILIKMEIFLMTAITTSRKCSALSCLILQNMHDYQDYLYKKRSNRISNKRTAWAQYATLMVEPFWEQNSGEMENLRDMEQIYSNFVKLMVRTTRLASGKPTEDNSIDGNGNKKIELSNKRQKQQVSWWDQECEEILRLRKNKLNKWTHTRDRTDFVEYKRIRAITRKIFKRKKKENFIKFCNSIN</sequence>
<accession>E9JBQ5</accession>
<feature type="non-terminal residue" evidence="1">
    <location>
        <position position="1"/>
    </location>
</feature>
<dbReference type="HOGENOM" id="CLU_1158898_0_0_1"/>
<dbReference type="InterPro" id="IPR036691">
    <property type="entry name" value="Endo/exonu/phosph_ase_sf"/>
</dbReference>
<dbReference type="AlphaFoldDB" id="E9JBQ5"/>
<dbReference type="EMBL" id="GL771416">
    <property type="protein sequence ID" value="EFZ09744.1"/>
    <property type="molecule type" value="Genomic_DNA"/>
</dbReference>
<proteinExistence type="predicted"/>
<reference evidence="1" key="1">
    <citation type="journal article" date="2011" name="Proc. Natl. Acad. Sci. U.S.A.">
        <title>The genome of the fire ant Solenopsis invicta.</title>
        <authorList>
            <person name="Wurm Y."/>
            <person name="Wang J."/>
            <person name="Riba-Grognuz O."/>
            <person name="Corona M."/>
            <person name="Nygaard S."/>
            <person name="Hunt B.G."/>
            <person name="Ingram K.K."/>
            <person name="Falquet L."/>
            <person name="Nipitwattanaphon M."/>
            <person name="Gotzek D."/>
            <person name="Dijkstra M.B."/>
            <person name="Oettler J."/>
            <person name="Comtesse F."/>
            <person name="Shih C.J."/>
            <person name="Wu W.J."/>
            <person name="Yang C.C."/>
            <person name="Thomas J."/>
            <person name="Beaudoing E."/>
            <person name="Pradervand S."/>
            <person name="Flegel V."/>
            <person name="Cook E.D."/>
            <person name="Fabbretti R."/>
            <person name="Stockinger H."/>
            <person name="Long L."/>
            <person name="Farmerie W.G."/>
            <person name="Oakey J."/>
            <person name="Boomsma J.J."/>
            <person name="Pamilo P."/>
            <person name="Yi S.V."/>
            <person name="Heinze J."/>
            <person name="Goodisman M.A."/>
            <person name="Farinelli L."/>
            <person name="Harshman K."/>
            <person name="Hulo N."/>
            <person name="Cerutti L."/>
            <person name="Xenarios I."/>
            <person name="Shoemaker D."/>
            <person name="Keller L."/>
        </authorList>
    </citation>
    <scope>NUCLEOTIDE SEQUENCE [LARGE SCALE GENOMIC DNA]</scope>
</reference>
<gene>
    <name evidence="1" type="ORF">SINV_03795</name>
</gene>
<feature type="non-terminal residue" evidence="1">
    <location>
        <position position="240"/>
    </location>
</feature>
<dbReference type="SUPFAM" id="SSF56219">
    <property type="entry name" value="DNase I-like"/>
    <property type="match status" value="1"/>
</dbReference>
<protein>
    <recommendedName>
        <fullName evidence="2">Endonuclease/exonuclease/phosphatase domain-containing protein</fullName>
    </recommendedName>
</protein>
<name>E9JBQ5_SOLIN</name>
<evidence type="ECO:0000313" key="1">
    <source>
        <dbReference type="EMBL" id="EFZ09744.1"/>
    </source>
</evidence>
<organism>
    <name type="scientific">Solenopsis invicta</name>
    <name type="common">Red imported fire ant</name>
    <name type="synonym">Solenopsis wagneri</name>
    <dbReference type="NCBI Taxonomy" id="13686"/>
    <lineage>
        <taxon>Eukaryota</taxon>
        <taxon>Metazoa</taxon>
        <taxon>Ecdysozoa</taxon>
        <taxon>Arthropoda</taxon>
        <taxon>Hexapoda</taxon>
        <taxon>Insecta</taxon>
        <taxon>Pterygota</taxon>
        <taxon>Neoptera</taxon>
        <taxon>Endopterygota</taxon>
        <taxon>Hymenoptera</taxon>
        <taxon>Apocrita</taxon>
        <taxon>Aculeata</taxon>
        <taxon>Formicoidea</taxon>
        <taxon>Formicidae</taxon>
        <taxon>Myrmicinae</taxon>
        <taxon>Solenopsis</taxon>
    </lineage>
</organism>